<dbReference type="EMBL" id="BMAV01006497">
    <property type="protein sequence ID" value="GFY48487.1"/>
    <property type="molecule type" value="Genomic_DNA"/>
</dbReference>
<gene>
    <name evidence="1" type="primary">EVAR_99881_1</name>
    <name evidence="1" type="ORF">TNIN_456251</name>
</gene>
<protein>
    <submittedName>
        <fullName evidence="1">Uncharacterized protein</fullName>
    </submittedName>
</protein>
<keyword evidence="2" id="KW-1185">Reference proteome</keyword>
<comment type="caution">
    <text evidence="1">The sequence shown here is derived from an EMBL/GenBank/DDBJ whole genome shotgun (WGS) entry which is preliminary data.</text>
</comment>
<dbReference type="AlphaFoldDB" id="A0A8X6X7H9"/>
<evidence type="ECO:0000313" key="2">
    <source>
        <dbReference type="Proteomes" id="UP000886998"/>
    </source>
</evidence>
<dbReference type="PANTHER" id="PTHR46704:SF9">
    <property type="entry name" value="BHLH DOMAIN-CONTAINING PROTEIN"/>
    <property type="match status" value="1"/>
</dbReference>
<sequence length="406" mass="46661">MWTGVNSKIIKDTSLKQKVSYLTPINFSPTNIVVVKHTTEQAQVVGKECNQTYVQVTYDLAIAKIAYKIQSTSKPQFDNLFIHLGSFHLMMAFFKPIGVFINKCGLSHMMIESNIIASGSVNGLVEGKHFNRCKRLHPLMALGLQMLHFDHFLKMDNIEYNFLKEQVIDDLSLLHYQEVINSHSSMPIELPNTVLSRILSAYQKFVEETRQDNLNKVDETHPGIRNYFMNGCFGIKRTDKPFSSIPIDLTLEQTINAEAARLLSGIAHFTNFIAARQRWTKSHSIRAAIISHLLDVCGLKQLQDVSSDMQINRIKIYGKQIPDFIEIFDKYINPFDENLDKDSLYNIATAKPVPENVANFLLNIEKNCEDLRKQFITECAEYKDRFDKPIKKIKCLILLVLQRRKK</sequence>
<dbReference type="PANTHER" id="PTHR46704">
    <property type="entry name" value="CXC DOMAIN-CONTAINING PROTEIN-RELATED"/>
    <property type="match status" value="1"/>
</dbReference>
<accession>A0A8X6X7H9</accession>
<proteinExistence type="predicted"/>
<dbReference type="OrthoDB" id="8060926at2759"/>
<organism evidence="1 2">
    <name type="scientific">Trichonephila inaurata madagascariensis</name>
    <dbReference type="NCBI Taxonomy" id="2747483"/>
    <lineage>
        <taxon>Eukaryota</taxon>
        <taxon>Metazoa</taxon>
        <taxon>Ecdysozoa</taxon>
        <taxon>Arthropoda</taxon>
        <taxon>Chelicerata</taxon>
        <taxon>Arachnida</taxon>
        <taxon>Araneae</taxon>
        <taxon>Araneomorphae</taxon>
        <taxon>Entelegynae</taxon>
        <taxon>Araneoidea</taxon>
        <taxon>Nephilidae</taxon>
        <taxon>Trichonephila</taxon>
        <taxon>Trichonephila inaurata</taxon>
    </lineage>
</organism>
<name>A0A8X6X7H9_9ARAC</name>
<evidence type="ECO:0000313" key="1">
    <source>
        <dbReference type="EMBL" id="GFY48487.1"/>
    </source>
</evidence>
<reference evidence="1" key="1">
    <citation type="submission" date="2020-08" db="EMBL/GenBank/DDBJ databases">
        <title>Multicomponent nature underlies the extraordinary mechanical properties of spider dragline silk.</title>
        <authorList>
            <person name="Kono N."/>
            <person name="Nakamura H."/>
            <person name="Mori M."/>
            <person name="Yoshida Y."/>
            <person name="Ohtoshi R."/>
            <person name="Malay A.D."/>
            <person name="Moran D.A.P."/>
            <person name="Tomita M."/>
            <person name="Numata K."/>
            <person name="Arakawa K."/>
        </authorList>
    </citation>
    <scope>NUCLEOTIDE SEQUENCE</scope>
</reference>
<dbReference type="Proteomes" id="UP000886998">
    <property type="component" value="Unassembled WGS sequence"/>
</dbReference>